<dbReference type="InterPro" id="IPR026906">
    <property type="entry name" value="LRR_5"/>
</dbReference>
<name>A0A914WNM2_9BILA</name>
<keyword evidence="2" id="KW-0677">Repeat</keyword>
<sequence length="679" mass="75246">MALPLLSGHRCHAPAFPFLLRYLARSLSSRVVHSLLPASYREDCRVSDDPTRKKREMTTILSELFLIGALAAVALAQCPSTITAPCSCATTRYEPISVVCDQAGSLAAVLQAIGSPQSTIDSLVISNTPIDQIPAFAFRTLSIKRLVFRNNDLLTIHPQAFDGPLINTLNELEIRSNMIGEIPQSGIPALRNLRSLVLSNNGIVRVTNNAFLTYQCRTILRRLDLSANQLTDIPAQGFLGLESIEQISLDKNYLSQVPTAALSHLVTLEDLSLGVNHLDSIGVGAFPLPNLKSLSLEVNRLTSMPAEALQQVPNLLYLYLSNNQFSTVDPLMFYYVNQLKVLAMGNNEHIRQLNVSTFQFIPGLVRLEMPDCALTDLQPGVFQKIPKVQVIVLNNNKLTSIARGAFNTLSELVSLDLKGNEISVVEDRSFSGLSSLKQLDLSSNRIQLLARDTFSGSFEQTVPPTSRVLYLYENPWTCDERLDWFRQWLRDNRDIQITAPGYEPTKCWKPAFVNGLELRQTDPVTTQSPIAKSAVAKAPANVQTVQSTLTKEVNRKPINLITSQSTELGAAIVGPNIKPENKLAGINLAAVILGIIMGIFFVSLVLLMAVRYMVGKSRRQRKQDEDLRRFGGSTVSAGYNSGYGSAYPSPPEPGSHMYHNRAAQQRTGYFLNRPWYWWF</sequence>
<organism evidence="4 5">
    <name type="scientific">Plectus sambesii</name>
    <dbReference type="NCBI Taxonomy" id="2011161"/>
    <lineage>
        <taxon>Eukaryota</taxon>
        <taxon>Metazoa</taxon>
        <taxon>Ecdysozoa</taxon>
        <taxon>Nematoda</taxon>
        <taxon>Chromadorea</taxon>
        <taxon>Plectida</taxon>
        <taxon>Plectina</taxon>
        <taxon>Plectoidea</taxon>
        <taxon>Plectidae</taxon>
        <taxon>Plectus</taxon>
    </lineage>
</organism>
<dbReference type="Gene3D" id="3.80.10.10">
    <property type="entry name" value="Ribonuclease Inhibitor"/>
    <property type="match status" value="2"/>
</dbReference>
<dbReference type="InterPro" id="IPR032675">
    <property type="entry name" value="LRR_dom_sf"/>
</dbReference>
<dbReference type="PANTHER" id="PTHR24366">
    <property type="entry name" value="IG(IMMUNOGLOBULIN) AND LRR(LEUCINE RICH REPEAT) DOMAINS"/>
    <property type="match status" value="1"/>
</dbReference>
<keyword evidence="1" id="KW-0433">Leucine-rich repeat</keyword>
<proteinExistence type="predicted"/>
<keyword evidence="4" id="KW-1185">Reference proteome</keyword>
<dbReference type="AlphaFoldDB" id="A0A914WNM2"/>
<dbReference type="InterPro" id="IPR003591">
    <property type="entry name" value="Leu-rich_rpt_typical-subtyp"/>
</dbReference>
<accession>A0A914WNM2</accession>
<dbReference type="Proteomes" id="UP000887566">
    <property type="component" value="Unplaced"/>
</dbReference>
<dbReference type="PANTHER" id="PTHR24366:SF96">
    <property type="entry name" value="LEUCINE RICH REPEAT CONTAINING 53"/>
    <property type="match status" value="1"/>
</dbReference>
<evidence type="ECO:0000256" key="2">
    <source>
        <dbReference type="ARBA" id="ARBA00022737"/>
    </source>
</evidence>
<evidence type="ECO:0000256" key="1">
    <source>
        <dbReference type="ARBA" id="ARBA00022614"/>
    </source>
</evidence>
<feature type="transmembrane region" description="Helical" evidence="3">
    <location>
        <begin position="588"/>
        <end position="614"/>
    </location>
</feature>
<evidence type="ECO:0000256" key="3">
    <source>
        <dbReference type="SAM" id="Phobius"/>
    </source>
</evidence>
<keyword evidence="3" id="KW-0812">Transmembrane</keyword>
<dbReference type="PROSITE" id="PS51450">
    <property type="entry name" value="LRR"/>
    <property type="match status" value="3"/>
</dbReference>
<dbReference type="SUPFAM" id="SSF52058">
    <property type="entry name" value="L domain-like"/>
    <property type="match status" value="1"/>
</dbReference>
<dbReference type="Pfam" id="PF13306">
    <property type="entry name" value="LRR_5"/>
    <property type="match status" value="1"/>
</dbReference>
<reference evidence="5" key="1">
    <citation type="submission" date="2022-11" db="UniProtKB">
        <authorList>
            <consortium name="WormBaseParasite"/>
        </authorList>
    </citation>
    <scope>IDENTIFICATION</scope>
</reference>
<keyword evidence="3" id="KW-0472">Membrane</keyword>
<dbReference type="Pfam" id="PF13855">
    <property type="entry name" value="LRR_8"/>
    <property type="match status" value="2"/>
</dbReference>
<dbReference type="WBParaSite" id="PSAMB.scaffold439size51217.g5891.t1">
    <property type="protein sequence ID" value="PSAMB.scaffold439size51217.g5891.t1"/>
    <property type="gene ID" value="PSAMB.scaffold439size51217.g5891"/>
</dbReference>
<dbReference type="FunFam" id="3.80.10.10:FF:001360">
    <property type="entry name" value="Uncharacterized protein"/>
    <property type="match status" value="1"/>
</dbReference>
<keyword evidence="3" id="KW-1133">Transmembrane helix</keyword>
<evidence type="ECO:0000313" key="5">
    <source>
        <dbReference type="WBParaSite" id="PSAMB.scaffold439size51217.g5891.t1"/>
    </source>
</evidence>
<dbReference type="PRINTS" id="PR00019">
    <property type="entry name" value="LEURICHRPT"/>
</dbReference>
<evidence type="ECO:0000313" key="4">
    <source>
        <dbReference type="Proteomes" id="UP000887566"/>
    </source>
</evidence>
<protein>
    <submittedName>
        <fullName evidence="5">Uncharacterized protein</fullName>
    </submittedName>
</protein>
<dbReference type="InterPro" id="IPR001611">
    <property type="entry name" value="Leu-rich_rpt"/>
</dbReference>
<dbReference type="SMART" id="SM00369">
    <property type="entry name" value="LRR_TYP"/>
    <property type="match status" value="11"/>
</dbReference>